<protein>
    <submittedName>
        <fullName evidence="2">Putative NBD/HSP70 family sugar kinase</fullName>
    </submittedName>
</protein>
<reference evidence="2 3" key="1">
    <citation type="submission" date="2020-08" db="EMBL/GenBank/DDBJ databases">
        <title>Sequencing the genomes of 1000 actinobacteria strains.</title>
        <authorList>
            <person name="Klenk H.-P."/>
        </authorList>
    </citation>
    <scope>NUCLEOTIDE SEQUENCE [LARGE SCALE GENOMIC DNA]</scope>
    <source>
        <strain evidence="2 3">DSM 28967</strain>
    </source>
</reference>
<dbReference type="Gene3D" id="1.10.10.10">
    <property type="entry name" value="Winged helix-like DNA-binding domain superfamily/Winged helix DNA-binding domain"/>
    <property type="match status" value="1"/>
</dbReference>
<sequence length="404" mass="41467">MTPHTADHTDVRATNLAAVLGHLRADAPCSRAAIATGTGLNKATVTSIVADLITRRLARETEQTQNHVGRPATLLVLDGSAYAAIGMEVGLRGLTAIAYDSAGGQLLRWHRSGPGVGATPAKTIAALAALARRAISAVHASGRDVLGLTVGVPALVDRDGTVVLAAGLGWRDVPLRQDLVTALGRPAFPVMVDNDANLGALAEHRYGAFAGTADLIQLSGDTGVGAGVISDGRPLRGGHGYAGEIGHLRIQPDGPLCGCGRRGCLEAMASLPAILARLDQADGPETDPQLRTDQLVRRAEDGDTATLKTLTEVGGLLGQGISVLVDLLDPELVVLGGSYAALGRWLAPAIEQELTDGALVAVNGRCQVVVSAFGHDAPSIGAVARSLDRLDSGHLPAPPVHPQP</sequence>
<dbReference type="CDD" id="cd24076">
    <property type="entry name" value="ASKHA_ATPase_ROK_BsXylR-like"/>
    <property type="match status" value="1"/>
</dbReference>
<gene>
    <name evidence="2" type="ORF">HDA39_008105</name>
</gene>
<dbReference type="SUPFAM" id="SSF53067">
    <property type="entry name" value="Actin-like ATPase domain"/>
    <property type="match status" value="1"/>
</dbReference>
<dbReference type="PANTHER" id="PTHR18964">
    <property type="entry name" value="ROK (REPRESSOR, ORF, KINASE) FAMILY"/>
    <property type="match status" value="1"/>
</dbReference>
<dbReference type="InterPro" id="IPR036390">
    <property type="entry name" value="WH_DNA-bd_sf"/>
</dbReference>
<evidence type="ECO:0000313" key="3">
    <source>
        <dbReference type="Proteomes" id="UP000549971"/>
    </source>
</evidence>
<keyword evidence="2" id="KW-0808">Transferase</keyword>
<name>A0A7W9JFV5_9ACTN</name>
<dbReference type="Pfam" id="PF00480">
    <property type="entry name" value="ROK"/>
    <property type="match status" value="1"/>
</dbReference>
<dbReference type="InterPro" id="IPR000600">
    <property type="entry name" value="ROK"/>
</dbReference>
<dbReference type="InterPro" id="IPR036388">
    <property type="entry name" value="WH-like_DNA-bd_sf"/>
</dbReference>
<dbReference type="Gene3D" id="3.30.420.40">
    <property type="match status" value="2"/>
</dbReference>
<keyword evidence="2" id="KW-0418">Kinase</keyword>
<accession>A0A7W9JFV5</accession>
<proteinExistence type="inferred from homology"/>
<keyword evidence="3" id="KW-1185">Reference proteome</keyword>
<organism evidence="2 3">
    <name type="scientific">Kribbella italica</name>
    <dbReference type="NCBI Taxonomy" id="1540520"/>
    <lineage>
        <taxon>Bacteria</taxon>
        <taxon>Bacillati</taxon>
        <taxon>Actinomycetota</taxon>
        <taxon>Actinomycetes</taxon>
        <taxon>Propionibacteriales</taxon>
        <taxon>Kribbellaceae</taxon>
        <taxon>Kribbella</taxon>
    </lineage>
</organism>
<dbReference type="PANTHER" id="PTHR18964:SF149">
    <property type="entry name" value="BIFUNCTIONAL UDP-N-ACETYLGLUCOSAMINE 2-EPIMERASE_N-ACETYLMANNOSAMINE KINASE"/>
    <property type="match status" value="1"/>
</dbReference>
<dbReference type="EMBL" id="JACHMY010000001">
    <property type="protein sequence ID" value="MBB5841371.1"/>
    <property type="molecule type" value="Genomic_DNA"/>
</dbReference>
<dbReference type="AlphaFoldDB" id="A0A7W9JFV5"/>
<dbReference type="SUPFAM" id="SSF46785">
    <property type="entry name" value="Winged helix' DNA-binding domain"/>
    <property type="match status" value="1"/>
</dbReference>
<comment type="similarity">
    <text evidence="1">Belongs to the ROK (NagC/XylR) family.</text>
</comment>
<evidence type="ECO:0000256" key="1">
    <source>
        <dbReference type="ARBA" id="ARBA00006479"/>
    </source>
</evidence>
<dbReference type="InterPro" id="IPR043129">
    <property type="entry name" value="ATPase_NBD"/>
</dbReference>
<comment type="caution">
    <text evidence="2">The sequence shown here is derived from an EMBL/GenBank/DDBJ whole genome shotgun (WGS) entry which is preliminary data.</text>
</comment>
<dbReference type="Proteomes" id="UP000549971">
    <property type="component" value="Unassembled WGS sequence"/>
</dbReference>
<dbReference type="GO" id="GO:0016301">
    <property type="term" value="F:kinase activity"/>
    <property type="evidence" value="ECO:0007669"/>
    <property type="project" value="UniProtKB-KW"/>
</dbReference>
<dbReference type="RefSeq" id="WP_184804592.1">
    <property type="nucleotide sequence ID" value="NZ_JACHMY010000001.1"/>
</dbReference>
<evidence type="ECO:0000313" key="2">
    <source>
        <dbReference type="EMBL" id="MBB5841371.1"/>
    </source>
</evidence>